<sequence length="532" mass="59620">MELLSFCAISIGGFFAILVLVRLASFFTESADVVSLFLSKHLIYPYLVDRHRIYGPWSRANFLLCFAYATLNVFFISFNAANAEIAGYRAGTLAVINLALLIPTTHLGFLADIIGLSLVACRRMHRVVGWTSGILLAFHITLAMTVHKRKWELSNQSNLFALFGAVSMAGLVLLSLLFIRRRFFEIFIRAHQLLAAVFIYSTWRHLTTTAFEPRIYICISLGILSITTVVHVAFFTFRNGIFPSRSHPRAYITCKKHKKESREKATQEPNSLGQAGVPLKIRVVLPRPMKVKAGQYVNLWMPTVSLLSWAQSHPFMVTSWSPEKQDVLELFVQSQRGLTMSLHACAAFDGFASYTAFVSGPYGTSQTTDDYECVLAIATDFGIAGIIPYLKKLFYGYNTSTSYVRRVHFVWKVQTKEIAVAAQPLLNELLSDDVLDNGYILKISFYLAFENPINAFGNHGRVSVFNTSPNYEHIVSEEASRSHIARLLITSEEPGKTLVLGEPRSSSPMNGLLMIRSIRLPSSARRVERGCL</sequence>
<feature type="transmembrane region" description="Helical" evidence="7">
    <location>
        <begin position="93"/>
        <end position="120"/>
    </location>
</feature>
<dbReference type="InterPro" id="IPR013130">
    <property type="entry name" value="Fe3_Rdtase_TM_dom"/>
</dbReference>
<dbReference type="GO" id="GO:0005886">
    <property type="term" value="C:plasma membrane"/>
    <property type="evidence" value="ECO:0007669"/>
    <property type="project" value="TreeGrafter"/>
</dbReference>
<dbReference type="Pfam" id="PF01794">
    <property type="entry name" value="Ferric_reduct"/>
    <property type="match status" value="1"/>
</dbReference>
<dbReference type="Pfam" id="PF08022">
    <property type="entry name" value="FAD_binding_8"/>
    <property type="match status" value="1"/>
</dbReference>
<dbReference type="GO" id="GO:0006879">
    <property type="term" value="P:intracellular iron ion homeostasis"/>
    <property type="evidence" value="ECO:0007669"/>
    <property type="project" value="TreeGrafter"/>
</dbReference>
<dbReference type="OrthoDB" id="4494341at2759"/>
<comment type="subcellular location">
    <subcellularLocation>
        <location evidence="1">Membrane</location>
        <topology evidence="1">Multi-pass membrane protein</topology>
    </subcellularLocation>
</comment>
<evidence type="ECO:0000256" key="4">
    <source>
        <dbReference type="ARBA" id="ARBA00022989"/>
    </source>
</evidence>
<dbReference type="GO" id="GO:0006826">
    <property type="term" value="P:iron ion transport"/>
    <property type="evidence" value="ECO:0007669"/>
    <property type="project" value="TreeGrafter"/>
</dbReference>
<keyword evidence="3 7" id="KW-0812">Transmembrane</keyword>
<feature type="domain" description="FAD-binding FR-type" evidence="8">
    <location>
        <begin position="256"/>
        <end position="368"/>
    </location>
</feature>
<evidence type="ECO:0000259" key="8">
    <source>
        <dbReference type="PROSITE" id="PS51384"/>
    </source>
</evidence>
<keyword evidence="4 7" id="KW-1133">Transmembrane helix</keyword>
<keyword evidence="10" id="KW-1185">Reference proteome</keyword>
<dbReference type="CDD" id="cd06186">
    <property type="entry name" value="NOX_Duox_like_FAD_NADP"/>
    <property type="match status" value="1"/>
</dbReference>
<evidence type="ECO:0000256" key="7">
    <source>
        <dbReference type="SAM" id="Phobius"/>
    </source>
</evidence>
<feature type="transmembrane region" description="Helical" evidence="7">
    <location>
        <begin position="159"/>
        <end position="179"/>
    </location>
</feature>
<evidence type="ECO:0000313" key="9">
    <source>
        <dbReference type="EMBL" id="KAJ5465948.1"/>
    </source>
</evidence>
<dbReference type="PANTHER" id="PTHR32361:SF26">
    <property type="entry name" value="FAD-BINDING 8 DOMAIN-CONTAINING PROTEIN-RELATED"/>
    <property type="match status" value="1"/>
</dbReference>
<evidence type="ECO:0000256" key="1">
    <source>
        <dbReference type="ARBA" id="ARBA00004141"/>
    </source>
</evidence>
<dbReference type="InterPro" id="IPR017927">
    <property type="entry name" value="FAD-bd_FR_type"/>
</dbReference>
<gene>
    <name evidence="9" type="ORF">N7530_009735</name>
</gene>
<comment type="caution">
    <text evidence="9">The sequence shown here is derived from an EMBL/GenBank/DDBJ whole genome shotgun (WGS) entry which is preliminary data.</text>
</comment>
<dbReference type="GO" id="GO:0000293">
    <property type="term" value="F:ferric-chelate reductase activity"/>
    <property type="evidence" value="ECO:0007669"/>
    <property type="project" value="TreeGrafter"/>
</dbReference>
<dbReference type="InterPro" id="IPR039261">
    <property type="entry name" value="FNR_nucleotide-bd"/>
</dbReference>
<evidence type="ECO:0000313" key="10">
    <source>
        <dbReference type="Proteomes" id="UP001147760"/>
    </source>
</evidence>
<dbReference type="InterPro" id="IPR051410">
    <property type="entry name" value="Ferric/Cupric_Reductase"/>
</dbReference>
<reference evidence="9" key="1">
    <citation type="submission" date="2022-12" db="EMBL/GenBank/DDBJ databases">
        <authorList>
            <person name="Petersen C."/>
        </authorList>
    </citation>
    <scope>NUCLEOTIDE SEQUENCE</scope>
    <source>
        <strain evidence="9">IBT 17660</strain>
    </source>
</reference>
<dbReference type="GO" id="GO:0015677">
    <property type="term" value="P:copper ion import"/>
    <property type="evidence" value="ECO:0007669"/>
    <property type="project" value="TreeGrafter"/>
</dbReference>
<evidence type="ECO:0000256" key="3">
    <source>
        <dbReference type="ARBA" id="ARBA00022692"/>
    </source>
</evidence>
<evidence type="ECO:0000256" key="5">
    <source>
        <dbReference type="ARBA" id="ARBA00023065"/>
    </source>
</evidence>
<dbReference type="AlphaFoldDB" id="A0A9W9WJ02"/>
<keyword evidence="2" id="KW-0813">Transport</keyword>
<dbReference type="Proteomes" id="UP001147760">
    <property type="component" value="Unassembled WGS sequence"/>
</dbReference>
<protein>
    <submittedName>
        <fullName evidence="9">Rerric reductase like transmembrane component</fullName>
    </submittedName>
</protein>
<accession>A0A9W9WJ02</accession>
<dbReference type="Gene3D" id="3.40.50.80">
    <property type="entry name" value="Nucleotide-binding domain of ferredoxin-NADP reductase (FNR) module"/>
    <property type="match status" value="1"/>
</dbReference>
<evidence type="ECO:0000256" key="6">
    <source>
        <dbReference type="ARBA" id="ARBA00023136"/>
    </source>
</evidence>
<dbReference type="PANTHER" id="PTHR32361">
    <property type="entry name" value="FERRIC/CUPRIC REDUCTASE TRANSMEMBRANE COMPONENT"/>
    <property type="match status" value="1"/>
</dbReference>
<dbReference type="EMBL" id="JAPWDO010000006">
    <property type="protein sequence ID" value="KAJ5465948.1"/>
    <property type="molecule type" value="Genomic_DNA"/>
</dbReference>
<feature type="transmembrane region" description="Helical" evidence="7">
    <location>
        <begin position="127"/>
        <end position="147"/>
    </location>
</feature>
<dbReference type="PROSITE" id="PS51384">
    <property type="entry name" value="FAD_FR"/>
    <property type="match status" value="1"/>
</dbReference>
<keyword evidence="6 7" id="KW-0472">Membrane</keyword>
<organism evidence="9 10">
    <name type="scientific">Penicillium desertorum</name>
    <dbReference type="NCBI Taxonomy" id="1303715"/>
    <lineage>
        <taxon>Eukaryota</taxon>
        <taxon>Fungi</taxon>
        <taxon>Dikarya</taxon>
        <taxon>Ascomycota</taxon>
        <taxon>Pezizomycotina</taxon>
        <taxon>Eurotiomycetes</taxon>
        <taxon>Eurotiomycetidae</taxon>
        <taxon>Eurotiales</taxon>
        <taxon>Aspergillaceae</taxon>
        <taxon>Penicillium</taxon>
    </lineage>
</organism>
<dbReference type="InterPro" id="IPR013112">
    <property type="entry name" value="FAD-bd_8"/>
</dbReference>
<proteinExistence type="predicted"/>
<keyword evidence="5" id="KW-0406">Ion transport</keyword>
<name>A0A9W9WJ02_9EURO</name>
<feature type="transmembrane region" description="Helical" evidence="7">
    <location>
        <begin position="60"/>
        <end position="81"/>
    </location>
</feature>
<evidence type="ECO:0000256" key="2">
    <source>
        <dbReference type="ARBA" id="ARBA00022448"/>
    </source>
</evidence>
<feature type="transmembrane region" description="Helical" evidence="7">
    <location>
        <begin position="215"/>
        <end position="237"/>
    </location>
</feature>
<reference evidence="9" key="2">
    <citation type="journal article" date="2023" name="IMA Fungus">
        <title>Comparative genomic study of the Penicillium genus elucidates a diverse pangenome and 15 lateral gene transfer events.</title>
        <authorList>
            <person name="Petersen C."/>
            <person name="Sorensen T."/>
            <person name="Nielsen M.R."/>
            <person name="Sondergaard T.E."/>
            <person name="Sorensen J.L."/>
            <person name="Fitzpatrick D.A."/>
            <person name="Frisvad J.C."/>
            <person name="Nielsen K.L."/>
        </authorList>
    </citation>
    <scope>NUCLEOTIDE SEQUENCE</scope>
    <source>
        <strain evidence="9">IBT 17660</strain>
    </source>
</reference>